<evidence type="ECO:0000313" key="12">
    <source>
        <dbReference type="EMBL" id="RUO77927.1"/>
    </source>
</evidence>
<evidence type="ECO:0000256" key="8">
    <source>
        <dbReference type="ARBA" id="ARBA00023032"/>
    </source>
</evidence>
<dbReference type="InterPro" id="IPR059112">
    <property type="entry name" value="CysZ/EI24"/>
</dbReference>
<evidence type="ECO:0000256" key="1">
    <source>
        <dbReference type="ARBA" id="ARBA00004141"/>
    </source>
</evidence>
<comment type="subcellular location">
    <subcellularLocation>
        <location evidence="11">Cell inner membrane</location>
        <topology evidence="11">Multi-pass membrane protein</topology>
    </subcellularLocation>
    <subcellularLocation>
        <location evidence="1">Membrane</location>
        <topology evidence="1">Multi-pass membrane protein</topology>
    </subcellularLocation>
</comment>
<evidence type="ECO:0000256" key="7">
    <source>
        <dbReference type="ARBA" id="ARBA00022989"/>
    </source>
</evidence>
<evidence type="ECO:0000256" key="4">
    <source>
        <dbReference type="ARBA" id="ARBA00022519"/>
    </source>
</evidence>
<evidence type="ECO:0000313" key="13">
    <source>
        <dbReference type="Proteomes" id="UP000287908"/>
    </source>
</evidence>
<dbReference type="PANTHER" id="PTHR37468:SF1">
    <property type="entry name" value="SULFATE TRANSPORTER CYSZ"/>
    <property type="match status" value="1"/>
</dbReference>
<dbReference type="AlphaFoldDB" id="A0A432ZIU4"/>
<evidence type="ECO:0000256" key="2">
    <source>
        <dbReference type="ARBA" id="ARBA00022448"/>
    </source>
</evidence>
<reference evidence="12 13" key="1">
    <citation type="journal article" date="2011" name="Front. Microbiol.">
        <title>Genomic signatures of strain selection and enhancement in Bacillus atrophaeus var. globigii, a historical biowarfare simulant.</title>
        <authorList>
            <person name="Gibbons H.S."/>
            <person name="Broomall S.M."/>
            <person name="McNew L.A."/>
            <person name="Daligault H."/>
            <person name="Chapman C."/>
            <person name="Bruce D."/>
            <person name="Karavis M."/>
            <person name="Krepps M."/>
            <person name="McGregor P.A."/>
            <person name="Hong C."/>
            <person name="Park K.H."/>
            <person name="Akmal A."/>
            <person name="Feldman A."/>
            <person name="Lin J.S."/>
            <person name="Chang W.E."/>
            <person name="Higgs B.W."/>
            <person name="Demirev P."/>
            <person name="Lindquist J."/>
            <person name="Liem A."/>
            <person name="Fochler E."/>
            <person name="Read T.D."/>
            <person name="Tapia R."/>
            <person name="Johnson S."/>
            <person name="Bishop-Lilly K.A."/>
            <person name="Detter C."/>
            <person name="Han C."/>
            <person name="Sozhamannan S."/>
            <person name="Rosenzweig C.N."/>
            <person name="Skowronski E.W."/>
        </authorList>
    </citation>
    <scope>NUCLEOTIDE SEQUENCE [LARGE SCALE GENOMIC DNA]</scope>
    <source>
        <strain evidence="12 13">CL-SP19</strain>
    </source>
</reference>
<dbReference type="HAMAP" id="MF_00468">
    <property type="entry name" value="CysZ"/>
    <property type="match status" value="1"/>
</dbReference>
<dbReference type="OrthoDB" id="5292355at2"/>
<keyword evidence="13" id="KW-1185">Reference proteome</keyword>
<proteinExistence type="inferred from homology"/>
<dbReference type="InterPro" id="IPR050480">
    <property type="entry name" value="CysZ-like"/>
</dbReference>
<dbReference type="Proteomes" id="UP000287908">
    <property type="component" value="Unassembled WGS sequence"/>
</dbReference>
<dbReference type="NCBIfam" id="NF003433">
    <property type="entry name" value="PRK04949.1"/>
    <property type="match status" value="1"/>
</dbReference>
<keyword evidence="2 11" id="KW-0813">Transport</keyword>
<accession>A0A432ZIU4</accession>
<gene>
    <name evidence="11" type="primary">cysZ</name>
    <name evidence="12" type="ORF">CWI81_05465</name>
</gene>
<dbReference type="GO" id="GO:0000103">
    <property type="term" value="P:sulfate assimilation"/>
    <property type="evidence" value="ECO:0007669"/>
    <property type="project" value="InterPro"/>
</dbReference>
<comment type="similarity">
    <text evidence="11">Belongs to the CysZ family.</text>
</comment>
<dbReference type="GO" id="GO:0009675">
    <property type="term" value="F:high-affinity sulfate:proton symporter activity"/>
    <property type="evidence" value="ECO:0007669"/>
    <property type="project" value="TreeGrafter"/>
</dbReference>
<keyword evidence="10 11" id="KW-0198">Cysteine biosynthesis</keyword>
<feature type="transmembrane region" description="Helical" evidence="11">
    <location>
        <begin position="69"/>
        <end position="90"/>
    </location>
</feature>
<dbReference type="GO" id="GO:0019344">
    <property type="term" value="P:cysteine biosynthetic process"/>
    <property type="evidence" value="ECO:0007669"/>
    <property type="project" value="UniProtKB-UniRule"/>
</dbReference>
<protein>
    <recommendedName>
        <fullName evidence="11">Sulfate transporter CysZ</fullName>
    </recommendedName>
</protein>
<evidence type="ECO:0000256" key="11">
    <source>
        <dbReference type="HAMAP-Rule" id="MF_00468"/>
    </source>
</evidence>
<evidence type="ECO:0000256" key="10">
    <source>
        <dbReference type="ARBA" id="ARBA00023192"/>
    </source>
</evidence>
<dbReference type="EMBL" id="PIQF01000001">
    <property type="protein sequence ID" value="RUO77927.1"/>
    <property type="molecule type" value="Genomic_DNA"/>
</dbReference>
<dbReference type="InterPro" id="IPR022985">
    <property type="entry name" value="Sulfate_CysZ"/>
</dbReference>
<keyword evidence="3 11" id="KW-1003">Cell membrane</keyword>
<feature type="transmembrane region" description="Helical" evidence="11">
    <location>
        <begin position="204"/>
        <end position="237"/>
    </location>
</feature>
<name>A0A432ZIU4_9GAMM</name>
<evidence type="ECO:0000256" key="5">
    <source>
        <dbReference type="ARBA" id="ARBA00022605"/>
    </source>
</evidence>
<keyword evidence="9 11" id="KW-0472">Membrane</keyword>
<keyword evidence="6 11" id="KW-0812">Transmembrane</keyword>
<dbReference type="PANTHER" id="PTHR37468">
    <property type="entry name" value="SULFATE TRANSPORTER CYSZ"/>
    <property type="match status" value="1"/>
</dbReference>
<dbReference type="GO" id="GO:0005886">
    <property type="term" value="C:plasma membrane"/>
    <property type="evidence" value="ECO:0007669"/>
    <property type="project" value="UniProtKB-SubCell"/>
</dbReference>
<evidence type="ECO:0000256" key="6">
    <source>
        <dbReference type="ARBA" id="ARBA00022692"/>
    </source>
</evidence>
<evidence type="ECO:0000256" key="3">
    <source>
        <dbReference type="ARBA" id="ARBA00022475"/>
    </source>
</evidence>
<feature type="transmembrane region" description="Helical" evidence="11">
    <location>
        <begin position="29"/>
        <end position="49"/>
    </location>
</feature>
<evidence type="ECO:0000256" key="9">
    <source>
        <dbReference type="ARBA" id="ARBA00023136"/>
    </source>
</evidence>
<comment type="caution">
    <text evidence="11">Lacks conserved residue(s) required for the propagation of feature annotation.</text>
</comment>
<keyword evidence="7 11" id="KW-1133">Transmembrane helix</keyword>
<keyword evidence="8 11" id="KW-0764">Sulfate transport</keyword>
<keyword evidence="4 11" id="KW-0997">Cell inner membrane</keyword>
<dbReference type="Pfam" id="PF07264">
    <property type="entry name" value="EI24"/>
    <property type="match status" value="1"/>
</dbReference>
<comment type="function">
    <text evidence="11">High affinity, high specificity proton-dependent sulfate transporter, which mediates sulfate uptake. Provides the sulfur source for the cysteine synthesis pathway.</text>
</comment>
<organism evidence="12 13">
    <name type="scientific">Idiomarina seosinensis</name>
    <dbReference type="NCBI Taxonomy" id="281739"/>
    <lineage>
        <taxon>Bacteria</taxon>
        <taxon>Pseudomonadati</taxon>
        <taxon>Pseudomonadota</taxon>
        <taxon>Gammaproteobacteria</taxon>
        <taxon>Alteromonadales</taxon>
        <taxon>Idiomarinaceae</taxon>
        <taxon>Idiomarina</taxon>
    </lineage>
</organism>
<dbReference type="RefSeq" id="WP_126784260.1">
    <property type="nucleotide sequence ID" value="NZ_PIQF01000001.1"/>
</dbReference>
<keyword evidence="5 11" id="KW-0028">Amino-acid biosynthesis</keyword>
<comment type="caution">
    <text evidence="12">The sequence shown here is derived from an EMBL/GenBank/DDBJ whole genome shotgun (WGS) entry which is preliminary data.</text>
</comment>
<sequence length="246" mass="28472">MQQHLYSDNGLAYLARGFKLIQSKGLKRFVIIPILVNLVLFSGAVYWLTATTQQLTERLTEWLPSYFQWLEYLVYPILVLFILAMFYFLFTSITNLIAAPFNGLLAEKVEQYESGQTISDEGLAGLVKDIPRTLGREFQKMWYYLPRALGFFLLSLVVPVIGQVIWFIWVCWMMSIQYLDYPFDNHKLPFTRMRFELRAQKGKSLSFGFGVIVLTMIPLVNLIVMPVAIAGATSLWVDHYRNKALQ</sequence>